<name>A0ABT7XKB6_9NEIS</name>
<protein>
    <recommendedName>
        <fullName evidence="3">HEPN domain-containing protein</fullName>
    </recommendedName>
</protein>
<keyword evidence="2" id="KW-1185">Reference proteome</keyword>
<organism evidence="1 2">
    <name type="scientific">Crenobacter oryzisoli</name>
    <dbReference type="NCBI Taxonomy" id="3056844"/>
    <lineage>
        <taxon>Bacteria</taxon>
        <taxon>Pseudomonadati</taxon>
        <taxon>Pseudomonadota</taxon>
        <taxon>Betaproteobacteria</taxon>
        <taxon>Neisseriales</taxon>
        <taxon>Neisseriaceae</taxon>
        <taxon>Crenobacter</taxon>
    </lineage>
</organism>
<evidence type="ECO:0008006" key="3">
    <source>
        <dbReference type="Google" id="ProtNLM"/>
    </source>
</evidence>
<sequence>MDEQDFLQRLETRAMAASELDHTAHLYAAWVYRRNYPAREAAARCAYSLSRFAMTHGVAEKYHHTLTMALLAILYRRLDDEPYLLSSWDRFLSANPDLVRNARSVVCEYYSEARLADDDARRAFVQPDLKPLPTGGVLH</sequence>
<dbReference type="EMBL" id="JAUEDK010000006">
    <property type="protein sequence ID" value="MDN0074231.1"/>
    <property type="molecule type" value="Genomic_DNA"/>
</dbReference>
<comment type="caution">
    <text evidence="1">The sequence shown here is derived from an EMBL/GenBank/DDBJ whole genome shotgun (WGS) entry which is preliminary data.</text>
</comment>
<accession>A0ABT7XKB6</accession>
<evidence type="ECO:0000313" key="1">
    <source>
        <dbReference type="EMBL" id="MDN0074231.1"/>
    </source>
</evidence>
<dbReference type="RefSeq" id="WP_289828785.1">
    <property type="nucleotide sequence ID" value="NZ_JAUEDK010000006.1"/>
</dbReference>
<dbReference type="Proteomes" id="UP001168540">
    <property type="component" value="Unassembled WGS sequence"/>
</dbReference>
<gene>
    <name evidence="1" type="ORF">QU481_04915</name>
</gene>
<evidence type="ECO:0000313" key="2">
    <source>
        <dbReference type="Proteomes" id="UP001168540"/>
    </source>
</evidence>
<reference evidence="1" key="1">
    <citation type="submission" date="2023-06" db="EMBL/GenBank/DDBJ databases">
        <authorList>
            <person name="Zhang S."/>
        </authorList>
    </citation>
    <scope>NUCLEOTIDE SEQUENCE</scope>
    <source>
        <strain evidence="1">SG2303</strain>
    </source>
</reference>
<proteinExistence type="predicted"/>